<proteinExistence type="predicted"/>
<protein>
    <submittedName>
        <fullName evidence="2">Uncharacterized protein</fullName>
    </submittedName>
</protein>
<keyword evidence="3" id="KW-1185">Reference proteome</keyword>
<comment type="caution">
    <text evidence="2">The sequence shown here is derived from an EMBL/GenBank/DDBJ whole genome shotgun (WGS) entry which is preliminary data.</text>
</comment>
<feature type="region of interest" description="Disordered" evidence="1">
    <location>
        <begin position="115"/>
        <end position="162"/>
    </location>
</feature>
<reference evidence="2" key="1">
    <citation type="journal article" date="2022" name="Int. J. Mol. Sci.">
        <title>Draft Genome of Tanacetum Coccineum: Genomic Comparison of Closely Related Tanacetum-Family Plants.</title>
        <authorList>
            <person name="Yamashiro T."/>
            <person name="Shiraishi A."/>
            <person name="Nakayama K."/>
            <person name="Satake H."/>
        </authorList>
    </citation>
    <scope>NUCLEOTIDE SEQUENCE</scope>
</reference>
<evidence type="ECO:0000313" key="2">
    <source>
        <dbReference type="EMBL" id="GJS49869.1"/>
    </source>
</evidence>
<reference evidence="2" key="2">
    <citation type="submission" date="2022-01" db="EMBL/GenBank/DDBJ databases">
        <authorList>
            <person name="Yamashiro T."/>
            <person name="Shiraishi A."/>
            <person name="Satake H."/>
            <person name="Nakayama K."/>
        </authorList>
    </citation>
    <scope>NUCLEOTIDE SEQUENCE</scope>
</reference>
<accession>A0ABQ4WAF8</accession>
<evidence type="ECO:0000256" key="1">
    <source>
        <dbReference type="SAM" id="MobiDB-lite"/>
    </source>
</evidence>
<dbReference type="EMBL" id="BQNB010008475">
    <property type="protein sequence ID" value="GJS49869.1"/>
    <property type="molecule type" value="Genomic_DNA"/>
</dbReference>
<feature type="region of interest" description="Disordered" evidence="1">
    <location>
        <begin position="1"/>
        <end position="28"/>
    </location>
</feature>
<sequence length="184" mass="21035">MAESAESPKAYMTPSSVTDSSKRKSEKMHDAMTLATWVGNRPRLLNFKPKKNHTKYEVRAGNSKHPLMGAAVSGLGAKIRAEMVFLFAKIEAEILSEGDNLKDLGVWKWISDKRTKNQAKTDKTEHEMEKHGKDKVKSKPKSIEVKVNPDKVKAKKSSSQRKYNFRDQICQTLKLYNKDKYYKD</sequence>
<dbReference type="Proteomes" id="UP001151760">
    <property type="component" value="Unassembled WGS sequence"/>
</dbReference>
<organism evidence="2 3">
    <name type="scientific">Tanacetum coccineum</name>
    <dbReference type="NCBI Taxonomy" id="301880"/>
    <lineage>
        <taxon>Eukaryota</taxon>
        <taxon>Viridiplantae</taxon>
        <taxon>Streptophyta</taxon>
        <taxon>Embryophyta</taxon>
        <taxon>Tracheophyta</taxon>
        <taxon>Spermatophyta</taxon>
        <taxon>Magnoliopsida</taxon>
        <taxon>eudicotyledons</taxon>
        <taxon>Gunneridae</taxon>
        <taxon>Pentapetalae</taxon>
        <taxon>asterids</taxon>
        <taxon>campanulids</taxon>
        <taxon>Asterales</taxon>
        <taxon>Asteraceae</taxon>
        <taxon>Asteroideae</taxon>
        <taxon>Anthemideae</taxon>
        <taxon>Anthemidinae</taxon>
        <taxon>Tanacetum</taxon>
    </lineage>
</organism>
<gene>
    <name evidence="2" type="ORF">Tco_0599990</name>
</gene>
<feature type="compositionally biased region" description="Basic and acidic residues" evidence="1">
    <location>
        <begin position="115"/>
        <end position="152"/>
    </location>
</feature>
<evidence type="ECO:0000313" key="3">
    <source>
        <dbReference type="Proteomes" id="UP001151760"/>
    </source>
</evidence>
<name>A0ABQ4WAF8_9ASTR</name>